<keyword evidence="5" id="KW-1003">Cell membrane</keyword>
<feature type="transmembrane region" description="Helical" evidence="5">
    <location>
        <begin position="37"/>
        <end position="60"/>
    </location>
</feature>
<keyword evidence="3 5" id="KW-1133">Transmembrane helix</keyword>
<dbReference type="InterPro" id="IPR002781">
    <property type="entry name" value="TM_pro_TauE-like"/>
</dbReference>
<evidence type="ECO:0000313" key="8">
    <source>
        <dbReference type="Proteomes" id="UP000306145"/>
    </source>
</evidence>
<feature type="compositionally biased region" description="Low complexity" evidence="6">
    <location>
        <begin position="250"/>
        <end position="261"/>
    </location>
</feature>
<feature type="transmembrane region" description="Helical" evidence="5">
    <location>
        <begin position="167"/>
        <end position="189"/>
    </location>
</feature>
<gene>
    <name evidence="7" type="ORF">FHG89_03840</name>
</gene>
<evidence type="ECO:0000256" key="6">
    <source>
        <dbReference type="SAM" id="MobiDB-lite"/>
    </source>
</evidence>
<dbReference type="PANTHER" id="PTHR43483">
    <property type="entry name" value="MEMBRANE TRANSPORTER PROTEIN HI_0806-RELATED"/>
    <property type="match status" value="1"/>
</dbReference>
<dbReference type="Pfam" id="PF01925">
    <property type="entry name" value="TauE"/>
    <property type="match status" value="1"/>
</dbReference>
<proteinExistence type="inferred from homology"/>
<evidence type="ECO:0000256" key="5">
    <source>
        <dbReference type="RuleBase" id="RU363041"/>
    </source>
</evidence>
<feature type="transmembrane region" description="Helical" evidence="5">
    <location>
        <begin position="12"/>
        <end position="31"/>
    </location>
</feature>
<feature type="transmembrane region" description="Helical" evidence="5">
    <location>
        <begin position="96"/>
        <end position="116"/>
    </location>
</feature>
<dbReference type="GO" id="GO:0005886">
    <property type="term" value="C:plasma membrane"/>
    <property type="evidence" value="ECO:0007669"/>
    <property type="project" value="UniProtKB-SubCell"/>
</dbReference>
<dbReference type="AlphaFoldDB" id="A0A5C4QYJ9"/>
<evidence type="ECO:0000256" key="3">
    <source>
        <dbReference type="ARBA" id="ARBA00022989"/>
    </source>
</evidence>
<keyword evidence="2 5" id="KW-0812">Transmembrane</keyword>
<dbReference type="Proteomes" id="UP000306145">
    <property type="component" value="Unassembled WGS sequence"/>
</dbReference>
<evidence type="ECO:0000256" key="2">
    <source>
        <dbReference type="ARBA" id="ARBA00022692"/>
    </source>
</evidence>
<comment type="similarity">
    <text evidence="5">Belongs to the 4-toluene sulfonate uptake permease (TSUP) (TC 2.A.102) family.</text>
</comment>
<sequence length="281" mass="28837">MVGDHPHRRRGGFFAGLFGAGGSAVGTPLLHLVGVPAFVALASPLPTAVPVALASSRAYWRRGFVERRILVWSVAVGFPATVVGALVTPYVGGRVLVRVVEVVVAAIGVRLALFPHRAGAREGRPPAFRSRMVGVAAVVGFFSGLLANKRRFPARSPLPGGPAPADQAGAGEAASAVLALPGTVTHWLLGHIDWRVVLVYTVLAVPAAYLGARLAIRANPGWLTRAYGVVLVLLAVGLLLSGRGSGIRASPAEGGAAAQQGPRSSHQGRTGLLPRPTAGVG</sequence>
<keyword evidence="8" id="KW-1185">Reference proteome</keyword>
<dbReference type="PANTHER" id="PTHR43483:SF3">
    <property type="entry name" value="MEMBRANE TRANSPORTER PROTEIN HI_0806-RELATED"/>
    <property type="match status" value="1"/>
</dbReference>
<evidence type="ECO:0000313" key="7">
    <source>
        <dbReference type="EMBL" id="TNH31105.1"/>
    </source>
</evidence>
<comment type="subcellular location">
    <subcellularLocation>
        <location evidence="5">Cell membrane</location>
        <topology evidence="5">Multi-pass membrane protein</topology>
    </subcellularLocation>
    <subcellularLocation>
        <location evidence="1">Membrane</location>
        <topology evidence="1">Multi-pass membrane protein</topology>
    </subcellularLocation>
</comment>
<dbReference type="OrthoDB" id="5189995at2"/>
<comment type="caution">
    <text evidence="7">The sequence shown here is derived from an EMBL/GenBank/DDBJ whole genome shotgun (WGS) entry which is preliminary data.</text>
</comment>
<organism evidence="7 8">
    <name type="scientific">Micromonospora orduensis</name>
    <dbReference type="NCBI Taxonomy" id="1420891"/>
    <lineage>
        <taxon>Bacteria</taxon>
        <taxon>Bacillati</taxon>
        <taxon>Actinomycetota</taxon>
        <taxon>Actinomycetes</taxon>
        <taxon>Micromonosporales</taxon>
        <taxon>Micromonosporaceae</taxon>
        <taxon>Micromonospora</taxon>
    </lineage>
</organism>
<dbReference type="EMBL" id="VDFY01000086">
    <property type="protein sequence ID" value="TNH31105.1"/>
    <property type="molecule type" value="Genomic_DNA"/>
</dbReference>
<evidence type="ECO:0000256" key="1">
    <source>
        <dbReference type="ARBA" id="ARBA00004141"/>
    </source>
</evidence>
<feature type="transmembrane region" description="Helical" evidence="5">
    <location>
        <begin position="196"/>
        <end position="216"/>
    </location>
</feature>
<feature type="transmembrane region" description="Helical" evidence="5">
    <location>
        <begin position="128"/>
        <end position="147"/>
    </location>
</feature>
<protein>
    <recommendedName>
        <fullName evidence="5">Probable membrane transporter protein</fullName>
    </recommendedName>
</protein>
<keyword evidence="4 5" id="KW-0472">Membrane</keyword>
<evidence type="ECO:0000256" key="4">
    <source>
        <dbReference type="ARBA" id="ARBA00023136"/>
    </source>
</evidence>
<feature type="region of interest" description="Disordered" evidence="6">
    <location>
        <begin position="250"/>
        <end position="281"/>
    </location>
</feature>
<name>A0A5C4QYJ9_9ACTN</name>
<reference evidence="7 8" key="1">
    <citation type="submission" date="2019-06" db="EMBL/GenBank/DDBJ databases">
        <title>Micromonospora ordensis sp. nov., isolated from deep marine sediment.</title>
        <authorList>
            <person name="Veyisoglu A."/>
            <person name="Carro L."/>
            <person name="Klenk H.-P."/>
            <person name="Sahin N."/>
        </authorList>
    </citation>
    <scope>NUCLEOTIDE SEQUENCE [LARGE SCALE GENOMIC DNA]</scope>
    <source>
        <strain evidence="7 8">S2509</strain>
    </source>
</reference>
<feature type="transmembrane region" description="Helical" evidence="5">
    <location>
        <begin position="69"/>
        <end position="90"/>
    </location>
</feature>
<feature type="transmembrane region" description="Helical" evidence="5">
    <location>
        <begin position="222"/>
        <end position="240"/>
    </location>
</feature>
<accession>A0A5C4QYJ9</accession>